<dbReference type="InterPro" id="IPR007275">
    <property type="entry name" value="YTH_domain"/>
</dbReference>
<organism evidence="3 4">
    <name type="scientific">Quillaja saponaria</name>
    <name type="common">Soap bark tree</name>
    <dbReference type="NCBI Taxonomy" id="32244"/>
    <lineage>
        <taxon>Eukaryota</taxon>
        <taxon>Viridiplantae</taxon>
        <taxon>Streptophyta</taxon>
        <taxon>Embryophyta</taxon>
        <taxon>Tracheophyta</taxon>
        <taxon>Spermatophyta</taxon>
        <taxon>Magnoliopsida</taxon>
        <taxon>eudicotyledons</taxon>
        <taxon>Gunneridae</taxon>
        <taxon>Pentapetalae</taxon>
        <taxon>rosids</taxon>
        <taxon>fabids</taxon>
        <taxon>Fabales</taxon>
        <taxon>Quillajaceae</taxon>
        <taxon>Quillaja</taxon>
    </lineage>
</organism>
<dbReference type="GO" id="GO:1990247">
    <property type="term" value="F:N6-methyladenosine-containing RNA reader activity"/>
    <property type="evidence" value="ECO:0007669"/>
    <property type="project" value="UniProtKB-UniRule"/>
</dbReference>
<feature type="domain" description="YTH" evidence="2">
    <location>
        <begin position="283"/>
        <end position="420"/>
    </location>
</feature>
<dbReference type="CDD" id="cd21134">
    <property type="entry name" value="YTH"/>
    <property type="match status" value="1"/>
</dbReference>
<dbReference type="Proteomes" id="UP001163823">
    <property type="component" value="Chromosome 4"/>
</dbReference>
<name>A0AAD7M3S4_QUISA</name>
<dbReference type="InterPro" id="IPR045168">
    <property type="entry name" value="YTH_prot"/>
</dbReference>
<dbReference type="Gene3D" id="3.10.590.10">
    <property type="entry name" value="ph1033 like domains"/>
    <property type="match status" value="1"/>
</dbReference>
<dbReference type="Pfam" id="PF04146">
    <property type="entry name" value="YTH"/>
    <property type="match status" value="1"/>
</dbReference>
<sequence length="484" mass="54086">MDAVNRGPPRGITEEPISLQAGYDSSSSNWDGYSQYVNSDNLHVVSPIIYNDNSSLLFHSAYGINPEVAYGQYSPVPTPLPSIMVDVPVSPTELITPDSGSIDNMLFGPGSGYLVNVGSFGGGNFSGNLSFNHVTSSAAYPQAVGILGSYEHNVGQISQRQRSLQKFGLVSNTFSGRYPFSSSYQSSTFGGGSISYSVSSDQSQAALDMGRIRERDRSSICAFNDSRAFFTDCNQGPRASRMTRRSTTREGSSLDISKKGSSTFGISLDLYNQVDFSTDYENAKFFIIKSFREDHVHKSIKYNVWASTPHGNKKLDAAYNETKENRGNFPVFLFFSVNASGQFCGIAEMVGPVDFEKDADHWQQDRWSGQFPVRWHIIKDVPNLWFRHILLENNDNKPVTHSRNSQEVNLKHGTEMLKLFKDHDACTSILDDFDFYDQQERTLKERKGRHQAFTTRGTLDLVPDDSLNQISDSFTQLVRLLKQL</sequence>
<evidence type="ECO:0000259" key="2">
    <source>
        <dbReference type="PROSITE" id="PS50882"/>
    </source>
</evidence>
<dbReference type="KEGG" id="qsa:O6P43_007797"/>
<comment type="similarity">
    <text evidence="1">Belongs to the YTHDF family.</text>
</comment>
<keyword evidence="1" id="KW-0694">RNA-binding</keyword>
<accession>A0AAD7M3S4</accession>
<evidence type="ECO:0000313" key="4">
    <source>
        <dbReference type="Proteomes" id="UP001163823"/>
    </source>
</evidence>
<protein>
    <recommendedName>
        <fullName evidence="1">YTH domain-containing family protein</fullName>
    </recommendedName>
</protein>
<dbReference type="PROSITE" id="PS50882">
    <property type="entry name" value="YTH"/>
    <property type="match status" value="1"/>
</dbReference>
<evidence type="ECO:0000313" key="3">
    <source>
        <dbReference type="EMBL" id="KAJ7969455.1"/>
    </source>
</evidence>
<gene>
    <name evidence="3" type="ORF">O6P43_007797</name>
</gene>
<comment type="function">
    <text evidence="1">Specifically recognizes and binds N6-methyladenosine (m6A)-containing RNAs, and regulates mRNA stability. M6A is a modification present at internal sites of mRNAs and some non-coding RNAs and plays a role in mRNA stability and processing.</text>
</comment>
<reference evidence="3" key="1">
    <citation type="journal article" date="2023" name="Science">
        <title>Elucidation of the pathway for biosynthesis of saponin adjuvants from the soapbark tree.</title>
        <authorList>
            <person name="Reed J."/>
            <person name="Orme A."/>
            <person name="El-Demerdash A."/>
            <person name="Owen C."/>
            <person name="Martin L.B.B."/>
            <person name="Misra R.C."/>
            <person name="Kikuchi S."/>
            <person name="Rejzek M."/>
            <person name="Martin A.C."/>
            <person name="Harkess A."/>
            <person name="Leebens-Mack J."/>
            <person name="Louveau T."/>
            <person name="Stephenson M.J."/>
            <person name="Osbourn A."/>
        </authorList>
    </citation>
    <scope>NUCLEOTIDE SEQUENCE</scope>
    <source>
        <strain evidence="3">S10</strain>
    </source>
</reference>
<proteinExistence type="inferred from homology"/>
<dbReference type="GO" id="GO:0003729">
    <property type="term" value="F:mRNA binding"/>
    <property type="evidence" value="ECO:0007669"/>
    <property type="project" value="UniProtKB-UniRule"/>
</dbReference>
<dbReference type="AlphaFoldDB" id="A0AAD7M3S4"/>
<evidence type="ECO:0000256" key="1">
    <source>
        <dbReference type="RuleBase" id="RU369095"/>
    </source>
</evidence>
<dbReference type="GO" id="GO:0005737">
    <property type="term" value="C:cytoplasm"/>
    <property type="evidence" value="ECO:0007669"/>
    <property type="project" value="TreeGrafter"/>
</dbReference>
<dbReference type="GO" id="GO:0061157">
    <property type="term" value="P:mRNA destabilization"/>
    <property type="evidence" value="ECO:0007669"/>
    <property type="project" value="TreeGrafter"/>
</dbReference>
<dbReference type="EMBL" id="JARAOO010000004">
    <property type="protein sequence ID" value="KAJ7969455.1"/>
    <property type="molecule type" value="Genomic_DNA"/>
</dbReference>
<comment type="caution">
    <text evidence="3">The sequence shown here is derived from an EMBL/GenBank/DDBJ whole genome shotgun (WGS) entry which is preliminary data.</text>
</comment>
<dbReference type="PANTHER" id="PTHR12357:SF77">
    <property type="entry name" value="YTH DOMAIN-CONTAINING FAMILY PROTEIN"/>
    <property type="match status" value="1"/>
</dbReference>
<keyword evidence="4" id="KW-1185">Reference proteome</keyword>
<dbReference type="PANTHER" id="PTHR12357">
    <property type="entry name" value="YTH YT521-B HOMOLOGY DOMAIN-CONTAINING"/>
    <property type="match status" value="1"/>
</dbReference>